<dbReference type="GO" id="GO:0031146">
    <property type="term" value="P:SCF-dependent proteasomal ubiquitin-dependent protein catabolic process"/>
    <property type="evidence" value="ECO:0007669"/>
    <property type="project" value="TreeGrafter"/>
</dbReference>
<dbReference type="GO" id="GO:0019005">
    <property type="term" value="C:SCF ubiquitin ligase complex"/>
    <property type="evidence" value="ECO:0007669"/>
    <property type="project" value="TreeGrafter"/>
</dbReference>
<feature type="region of interest" description="Disordered" evidence="1">
    <location>
        <begin position="1"/>
        <end position="21"/>
    </location>
</feature>
<organism evidence="3 4">
    <name type="scientific">Pandoravirus salinus</name>
    <dbReference type="NCBI Taxonomy" id="1349410"/>
    <lineage>
        <taxon>Viruses</taxon>
        <taxon>Pandoravirus</taxon>
    </lineage>
</organism>
<feature type="region of interest" description="Disordered" evidence="1">
    <location>
        <begin position="108"/>
        <end position="127"/>
    </location>
</feature>
<dbReference type="EMBL" id="KC977571">
    <property type="protein sequence ID" value="AGO85785.2"/>
    <property type="molecule type" value="Genomic_DNA"/>
</dbReference>
<dbReference type="InterPro" id="IPR036047">
    <property type="entry name" value="F-box-like_dom_sf"/>
</dbReference>
<dbReference type="GO" id="GO:0009740">
    <property type="term" value="P:gibberellic acid mediated signaling pathway"/>
    <property type="evidence" value="ECO:0007669"/>
    <property type="project" value="TreeGrafter"/>
</dbReference>
<reference evidence="3 4" key="1">
    <citation type="journal article" date="2013" name="Science">
        <title>Pandoraviruses: amoeba viruses with genomes up to 2.5 Mb reaching that of parasitic eukaryotes.</title>
        <authorList>
            <person name="Philippe N."/>
            <person name="Legendre M."/>
            <person name="Doutre G."/>
            <person name="Coute Y."/>
            <person name="Poirot O."/>
            <person name="Lescot M."/>
            <person name="Arslan D."/>
            <person name="Seltzer V."/>
            <person name="Bertaux L."/>
            <person name="Bruley C."/>
            <person name="Garin J."/>
            <person name="Claverie J.M."/>
            <person name="Abergel C."/>
        </authorList>
    </citation>
    <scope>NUCLEOTIDE SEQUENCE [LARGE SCALE GENOMIC DNA]</scope>
</reference>
<feature type="domain" description="F-box" evidence="2">
    <location>
        <begin position="128"/>
        <end position="174"/>
    </location>
</feature>
<evidence type="ECO:0000256" key="1">
    <source>
        <dbReference type="SAM" id="MobiDB-lite"/>
    </source>
</evidence>
<dbReference type="KEGG" id="vg:16607572"/>
<gene>
    <name evidence="3" type="ORF">psal_cds_1379</name>
</gene>
<dbReference type="PANTHER" id="PTHR12874">
    <property type="entry name" value="F-BOX ONLY PROTEIN 48-RELATED"/>
    <property type="match status" value="1"/>
</dbReference>
<feature type="compositionally biased region" description="Basic and acidic residues" evidence="1">
    <location>
        <begin position="108"/>
        <end position="117"/>
    </location>
</feature>
<protein>
    <submittedName>
        <fullName evidence="3">F-box domain containing protein</fullName>
    </submittedName>
</protein>
<dbReference type="Gene3D" id="1.20.1280.50">
    <property type="match status" value="1"/>
</dbReference>
<proteinExistence type="predicted"/>
<evidence type="ECO:0000259" key="2">
    <source>
        <dbReference type="PROSITE" id="PS50181"/>
    </source>
</evidence>
<sequence length="804" mass="85922">MRANQKDGRGHGPAERPREQIDTMHAACEPVCYPQRTRAMLGDKGTALRVAPAAGARCTATDTGASPAPETTLKRPWRDIVGGLVENSQPARLGHHLWQGDSVKRRRALGEDGDKRTTLAPVSDDDTIDGSEKLPEEICLLIAEYCDLSDLCRLACASRKWHRVVADPRVWKTAYGRHLPACALPHRCRGVVTDAIADAAFFVGGLAALGVPDNIHPIDTAAESVSHCVDMDTDAETQDTIGDPRRPVVVQEIDSGAVSAEPPACIPSWAVSIGEVLARSCARVARSSGQAQTRTQTHVRDASLGTAATHRPSCRHVPPSLCGAFGLAAPRPRPAVTDSGGPRLVCNASTRSGAAHRSERPSDHLRRVFEWPSRLETPGAHRAVLFTDGRSYANAIDDVSMVLLLVDADGRTLWALASASPSPTLTIDSVDWCVAGPFAPSEIAMPDGTKTLTSATDGTFEHGALSRAPTPRALDETAPGMPTAVHFGALLVGRRADGTLVCVPTSRAPTFLSTVHGLLRNVDGPCVMRARGSGALYRGLACRGLRTGQGTARAANGDLVYAGHWDADLPAGEGTLYASGDRIVFKGLFADGMPDGGAGLLCLPPRPGMERACKVWAARWVRVQQGTTHWTLPRGKGHICLDDGTRLDCMWDPGAERPPVVMRVHVPAGSPLALDGAPCVLDLTVRPPSLYDEAARLLSLSSDDDDRAGVTSLGLVRDTSRRRRRGAQGIEVPADVRRRRSAKARWTARIPAPFVAAPMSLWPPEFVAKPGDWVAHTLARPTLRFAVDLAPHRPGRIVVDLLDH</sequence>
<dbReference type="RefSeq" id="YP_008438865.2">
    <property type="nucleotide sequence ID" value="NC_022098.1"/>
</dbReference>
<dbReference type="GeneID" id="16607572"/>
<dbReference type="SUPFAM" id="SSF81383">
    <property type="entry name" value="F-box domain"/>
    <property type="match status" value="1"/>
</dbReference>
<dbReference type="Proteomes" id="UP000204584">
    <property type="component" value="Segment"/>
</dbReference>
<dbReference type="PROSITE" id="PS50181">
    <property type="entry name" value="FBOX"/>
    <property type="match status" value="1"/>
</dbReference>
<accession>S4W5V7</accession>
<dbReference type="InterPro" id="IPR001810">
    <property type="entry name" value="F-box_dom"/>
</dbReference>
<dbReference type="SUPFAM" id="SSF82185">
    <property type="entry name" value="Histone H3 K4-specific methyltransferase SET7/9 N-terminal domain"/>
    <property type="match status" value="1"/>
</dbReference>
<keyword evidence="4" id="KW-1185">Reference proteome</keyword>
<name>S4W5V7_9VIRU</name>
<dbReference type="CDD" id="cd09917">
    <property type="entry name" value="F-box_SF"/>
    <property type="match status" value="1"/>
</dbReference>
<dbReference type="Pfam" id="PF12937">
    <property type="entry name" value="F-box-like"/>
    <property type="match status" value="1"/>
</dbReference>
<dbReference type="SMART" id="SM00256">
    <property type="entry name" value="FBOX"/>
    <property type="match status" value="1"/>
</dbReference>
<evidence type="ECO:0000313" key="3">
    <source>
        <dbReference type="EMBL" id="AGO85785.2"/>
    </source>
</evidence>
<dbReference type="PANTHER" id="PTHR12874:SF23">
    <property type="entry name" value="F-BOX PROTEIN GID2"/>
    <property type="match status" value="1"/>
</dbReference>
<evidence type="ECO:0000313" key="4">
    <source>
        <dbReference type="Proteomes" id="UP000204584"/>
    </source>
</evidence>